<dbReference type="AlphaFoldDB" id="A0A9N9N1H7"/>
<sequence length="145" mass="16897">MLDCAKTKGPCSVQPVPKDPPCPPPPRPPFPWIYVWVITSFFATMGVLYRLFLWKEEMERLSESTPIWRPRNRLKRPYHDKDLPACVQYLIVGTGTAGWAAYRSIMEHDKTAKVCYTYLQSYSIRISSRSMTNSRIFLSHSRPRK</sequence>
<keyword evidence="2" id="KW-0472">Membrane</keyword>
<reference evidence="3" key="1">
    <citation type="submission" date="2021-12" db="EMBL/GenBank/DDBJ databases">
        <authorList>
            <person name="King R."/>
        </authorList>
    </citation>
    <scope>NUCLEOTIDE SEQUENCE</scope>
</reference>
<evidence type="ECO:0000313" key="4">
    <source>
        <dbReference type="Proteomes" id="UP001153714"/>
    </source>
</evidence>
<proteinExistence type="predicted"/>
<dbReference type="OrthoDB" id="6029at2759"/>
<name>A0A9N9N1H7_9NEOP</name>
<dbReference type="Proteomes" id="UP001153714">
    <property type="component" value="Chromosome 1"/>
</dbReference>
<feature type="region of interest" description="Disordered" evidence="1">
    <location>
        <begin position="1"/>
        <end position="22"/>
    </location>
</feature>
<accession>A0A9N9N1H7</accession>
<evidence type="ECO:0000256" key="1">
    <source>
        <dbReference type="SAM" id="MobiDB-lite"/>
    </source>
</evidence>
<evidence type="ECO:0000313" key="3">
    <source>
        <dbReference type="EMBL" id="CAG9782446.1"/>
    </source>
</evidence>
<keyword evidence="4" id="KW-1185">Reference proteome</keyword>
<reference evidence="3" key="2">
    <citation type="submission" date="2022-10" db="EMBL/GenBank/DDBJ databases">
        <authorList>
            <consortium name="ENA_rothamsted_submissions"/>
            <consortium name="culmorum"/>
            <person name="King R."/>
        </authorList>
    </citation>
    <scope>NUCLEOTIDE SEQUENCE</scope>
</reference>
<evidence type="ECO:0000256" key="2">
    <source>
        <dbReference type="SAM" id="Phobius"/>
    </source>
</evidence>
<organism evidence="3 4">
    <name type="scientific">Diatraea saccharalis</name>
    <name type="common">sugarcane borer</name>
    <dbReference type="NCBI Taxonomy" id="40085"/>
    <lineage>
        <taxon>Eukaryota</taxon>
        <taxon>Metazoa</taxon>
        <taxon>Ecdysozoa</taxon>
        <taxon>Arthropoda</taxon>
        <taxon>Hexapoda</taxon>
        <taxon>Insecta</taxon>
        <taxon>Pterygota</taxon>
        <taxon>Neoptera</taxon>
        <taxon>Endopterygota</taxon>
        <taxon>Lepidoptera</taxon>
        <taxon>Glossata</taxon>
        <taxon>Ditrysia</taxon>
        <taxon>Pyraloidea</taxon>
        <taxon>Crambidae</taxon>
        <taxon>Crambinae</taxon>
        <taxon>Diatraea</taxon>
    </lineage>
</organism>
<gene>
    <name evidence="3" type="ORF">DIATSA_LOCUS703</name>
</gene>
<feature type="transmembrane region" description="Helical" evidence="2">
    <location>
        <begin position="33"/>
        <end position="52"/>
    </location>
</feature>
<keyword evidence="2" id="KW-1133">Transmembrane helix</keyword>
<dbReference type="EMBL" id="OU893332">
    <property type="protein sequence ID" value="CAG9782446.1"/>
    <property type="molecule type" value="Genomic_DNA"/>
</dbReference>
<keyword evidence="2" id="KW-0812">Transmembrane</keyword>
<protein>
    <submittedName>
        <fullName evidence="3">Uncharacterized protein</fullName>
    </submittedName>
</protein>